<feature type="transmembrane region" description="Helical" evidence="6">
    <location>
        <begin position="162"/>
        <end position="181"/>
    </location>
</feature>
<dbReference type="RefSeq" id="WP_046529634.1">
    <property type="nucleotide sequence ID" value="NZ_JAUSVM010000001.1"/>
</dbReference>
<evidence type="ECO:0000313" key="7">
    <source>
        <dbReference type="EMBL" id="MDQ0425386.1"/>
    </source>
</evidence>
<keyword evidence="8" id="KW-1185">Reference proteome</keyword>
<feature type="transmembrane region" description="Helical" evidence="6">
    <location>
        <begin position="38"/>
        <end position="59"/>
    </location>
</feature>
<feature type="transmembrane region" description="Helical" evidence="6">
    <location>
        <begin position="12"/>
        <end position="32"/>
    </location>
</feature>
<gene>
    <name evidence="7" type="ORF">JO380_001767</name>
</gene>
<dbReference type="Proteomes" id="UP001240250">
    <property type="component" value="Unassembled WGS sequence"/>
</dbReference>
<organism evidence="7 8">
    <name type="scientific">Cellulomonas iranensis</name>
    <dbReference type="NCBI Taxonomy" id="76862"/>
    <lineage>
        <taxon>Bacteria</taxon>
        <taxon>Bacillati</taxon>
        <taxon>Actinomycetota</taxon>
        <taxon>Actinomycetes</taxon>
        <taxon>Micrococcales</taxon>
        <taxon>Cellulomonadaceae</taxon>
        <taxon>Cellulomonas</taxon>
    </lineage>
</organism>
<reference evidence="7 8" key="1">
    <citation type="submission" date="2023-07" db="EMBL/GenBank/DDBJ databases">
        <title>Sequencing the genomes of 1000 actinobacteria strains.</title>
        <authorList>
            <person name="Klenk H.-P."/>
        </authorList>
    </citation>
    <scope>NUCLEOTIDE SEQUENCE [LARGE SCALE GENOMIC DNA]</scope>
    <source>
        <strain evidence="7 8">DSM 14785</strain>
    </source>
</reference>
<evidence type="ECO:0000256" key="4">
    <source>
        <dbReference type="ARBA" id="ARBA00022989"/>
    </source>
</evidence>
<protein>
    <submittedName>
        <fullName evidence="7">Drug/metabolite transporter (DMT)-like permease</fullName>
    </submittedName>
</protein>
<feature type="transmembrane region" description="Helical" evidence="6">
    <location>
        <begin position="234"/>
        <end position="253"/>
    </location>
</feature>
<feature type="transmembrane region" description="Helical" evidence="6">
    <location>
        <begin position="129"/>
        <end position="146"/>
    </location>
</feature>
<comment type="caution">
    <text evidence="7">The sequence shown here is derived from an EMBL/GenBank/DDBJ whole genome shotgun (WGS) entry which is preliminary data.</text>
</comment>
<evidence type="ECO:0000256" key="2">
    <source>
        <dbReference type="ARBA" id="ARBA00007362"/>
    </source>
</evidence>
<proteinExistence type="inferred from homology"/>
<evidence type="ECO:0000256" key="5">
    <source>
        <dbReference type="ARBA" id="ARBA00023136"/>
    </source>
</evidence>
<comment type="subcellular location">
    <subcellularLocation>
        <location evidence="1">Membrane</location>
        <topology evidence="1">Multi-pass membrane protein</topology>
    </subcellularLocation>
</comment>
<sequence>MTTRSAGPWVGVLCGVGANLVWGLAFLVPVVLPGVPSLALALGRYLCFGAVSVVLLAVTWRTALAGVGAHAWRTAAVFSVTGHLGYYALLVQAIRWAGAPIATVIIGLLPVSIALTGNWVRRELPFARLVLPLALIVCGLTLVYVVELDWQSVVQGRSGADWALGIAAAVGALALWTSYAVRNAQFLREHPHVSSTTWSTMMGVCTFGLSLVATPLVLASGAVRVDAADQVGPLVLASLLLGVVVSWFGTVLWSRSSALTPISLAGQLAVVQVCAGLAYVFAWEGRLPPPLELGGFVLVVAGVVTVIRRARTVPAPPARVAVRP</sequence>
<evidence type="ECO:0000256" key="3">
    <source>
        <dbReference type="ARBA" id="ARBA00022692"/>
    </source>
</evidence>
<dbReference type="PANTHER" id="PTHR32322:SF2">
    <property type="entry name" value="EAMA DOMAIN-CONTAINING PROTEIN"/>
    <property type="match status" value="1"/>
</dbReference>
<dbReference type="InterPro" id="IPR037185">
    <property type="entry name" value="EmrE-like"/>
</dbReference>
<feature type="transmembrane region" description="Helical" evidence="6">
    <location>
        <begin position="71"/>
        <end position="90"/>
    </location>
</feature>
<dbReference type="EMBL" id="JAUSVM010000001">
    <property type="protein sequence ID" value="MDQ0425386.1"/>
    <property type="molecule type" value="Genomic_DNA"/>
</dbReference>
<dbReference type="SUPFAM" id="SSF103481">
    <property type="entry name" value="Multidrug resistance efflux transporter EmrE"/>
    <property type="match status" value="1"/>
</dbReference>
<dbReference type="PANTHER" id="PTHR32322">
    <property type="entry name" value="INNER MEMBRANE TRANSPORTER"/>
    <property type="match status" value="1"/>
</dbReference>
<evidence type="ECO:0000256" key="6">
    <source>
        <dbReference type="SAM" id="Phobius"/>
    </source>
</evidence>
<keyword evidence="5 6" id="KW-0472">Membrane</keyword>
<accession>A0ABU0GJ34</accession>
<feature type="transmembrane region" description="Helical" evidence="6">
    <location>
        <begin position="289"/>
        <end position="307"/>
    </location>
</feature>
<feature type="transmembrane region" description="Helical" evidence="6">
    <location>
        <begin position="265"/>
        <end position="283"/>
    </location>
</feature>
<keyword evidence="4 6" id="KW-1133">Transmembrane helix</keyword>
<keyword evidence="3 6" id="KW-0812">Transmembrane</keyword>
<dbReference type="InterPro" id="IPR050638">
    <property type="entry name" value="AA-Vitamin_Transporters"/>
</dbReference>
<feature type="transmembrane region" description="Helical" evidence="6">
    <location>
        <begin position="201"/>
        <end position="222"/>
    </location>
</feature>
<comment type="similarity">
    <text evidence="2">Belongs to the EamA transporter family.</text>
</comment>
<feature type="transmembrane region" description="Helical" evidence="6">
    <location>
        <begin position="96"/>
        <end position="117"/>
    </location>
</feature>
<evidence type="ECO:0000256" key="1">
    <source>
        <dbReference type="ARBA" id="ARBA00004141"/>
    </source>
</evidence>
<evidence type="ECO:0000313" key="8">
    <source>
        <dbReference type="Proteomes" id="UP001240250"/>
    </source>
</evidence>
<name>A0ABU0GJ34_9CELL</name>